<gene>
    <name evidence="6" type="ORF">N5J23_00915</name>
</gene>
<dbReference type="GO" id="GO:0010608">
    <property type="term" value="P:post-transcriptional regulation of gene expression"/>
    <property type="evidence" value="ECO:0007669"/>
    <property type="project" value="InterPro"/>
</dbReference>
<dbReference type="Pfam" id="PF04352">
    <property type="entry name" value="ProQ"/>
    <property type="match status" value="1"/>
</dbReference>
<dbReference type="RefSeq" id="WP_279851330.1">
    <property type="nucleotide sequence ID" value="NZ_CAXONF010000037.1"/>
</dbReference>
<keyword evidence="3" id="KW-0143">Chaperone</keyword>
<dbReference type="Gene3D" id="1.10.1710.10">
    <property type="entry name" value="ProQ/FinO domain"/>
    <property type="match status" value="1"/>
</dbReference>
<dbReference type="InterPro" id="IPR023529">
    <property type="entry name" value="ProQ"/>
</dbReference>
<evidence type="ECO:0000259" key="5">
    <source>
        <dbReference type="SMART" id="SM00945"/>
    </source>
</evidence>
<dbReference type="GO" id="GO:0033592">
    <property type="term" value="F:RNA strand annealing activity"/>
    <property type="evidence" value="ECO:0007669"/>
    <property type="project" value="InterPro"/>
</dbReference>
<dbReference type="SMART" id="SM00945">
    <property type="entry name" value="ProQ"/>
    <property type="match status" value="1"/>
</dbReference>
<feature type="domain" description="ProQ/FinO" evidence="5">
    <location>
        <begin position="44"/>
        <end position="154"/>
    </location>
</feature>
<accession>A0AA43AVB9</accession>
<dbReference type="Proteomes" id="UP001161294">
    <property type="component" value="Unassembled WGS sequence"/>
</dbReference>
<proteinExistence type="predicted"/>
<evidence type="ECO:0000256" key="4">
    <source>
        <dbReference type="SAM" id="MobiDB-lite"/>
    </source>
</evidence>
<dbReference type="InterPro" id="IPR016103">
    <property type="entry name" value="ProQ/FinO"/>
</dbReference>
<reference evidence="6" key="1">
    <citation type="submission" date="2022-09" db="EMBL/GenBank/DDBJ databases">
        <title>Intensive care unit water sources are persistently colonized with multi-drug resistant bacteria and are the site of extensive horizontal gene transfer of antibiotic resistance genes.</title>
        <authorList>
            <person name="Diorio-Toth L."/>
        </authorList>
    </citation>
    <scope>NUCLEOTIDE SEQUENCE</scope>
    <source>
        <strain evidence="6">GD03686</strain>
    </source>
</reference>
<sequence length="249" mass="26616">MTESVSSTVDNSVPGASAPAPARADRRPQQRGGRGRPAAPAAARPAREVHPVLAQLATLHPTLFGATVLPLKRGIYQDLLALHGEALDKAGLKVALAIHTRSTRYLNAVAAGAPRHDLQGTVVEAMAPGHVFHALVEVFKRKKPRDGEDLQAKLRRRMALAFIDSGLSREAYLESLQVRDADTQALLDAALDEVAEQDAKAEAVHRAYVASGSGDVHAFAEMYGMNAHTVMRQLHRAGQLQAARQAGEA</sequence>
<feature type="region of interest" description="Disordered" evidence="4">
    <location>
        <begin position="1"/>
        <end position="46"/>
    </location>
</feature>
<keyword evidence="1" id="KW-0963">Cytoplasm</keyword>
<dbReference type="GO" id="GO:0034057">
    <property type="term" value="F:RNA strand-exchange activity"/>
    <property type="evidence" value="ECO:0007669"/>
    <property type="project" value="InterPro"/>
</dbReference>
<evidence type="ECO:0000256" key="2">
    <source>
        <dbReference type="ARBA" id="ARBA00022884"/>
    </source>
</evidence>
<dbReference type="PANTHER" id="PTHR38106:SF1">
    <property type="entry name" value="RNA CHAPERONE PROQ"/>
    <property type="match status" value="1"/>
</dbReference>
<dbReference type="SUPFAM" id="SSF48657">
    <property type="entry name" value="FinO-like"/>
    <property type="match status" value="1"/>
</dbReference>
<dbReference type="GO" id="GO:0005829">
    <property type="term" value="C:cytosol"/>
    <property type="evidence" value="ECO:0007669"/>
    <property type="project" value="TreeGrafter"/>
</dbReference>
<name>A0AA43AVB9_9BURK</name>
<dbReference type="EMBL" id="JAOCJW010000001">
    <property type="protein sequence ID" value="MDH2004122.1"/>
    <property type="molecule type" value="Genomic_DNA"/>
</dbReference>
<keyword evidence="2" id="KW-0694">RNA-binding</keyword>
<evidence type="ECO:0000256" key="1">
    <source>
        <dbReference type="ARBA" id="ARBA00022490"/>
    </source>
</evidence>
<evidence type="ECO:0000313" key="7">
    <source>
        <dbReference type="Proteomes" id="UP001161294"/>
    </source>
</evidence>
<evidence type="ECO:0000256" key="3">
    <source>
        <dbReference type="ARBA" id="ARBA00023186"/>
    </source>
</evidence>
<dbReference type="InterPro" id="IPR036442">
    <property type="entry name" value="ProQ/FinO_sf"/>
</dbReference>
<dbReference type="PANTHER" id="PTHR38106">
    <property type="entry name" value="RNA CHAPERONE PROQ"/>
    <property type="match status" value="1"/>
</dbReference>
<evidence type="ECO:0000313" key="6">
    <source>
        <dbReference type="EMBL" id="MDH2004122.1"/>
    </source>
</evidence>
<dbReference type="AlphaFoldDB" id="A0AA43AVB9"/>
<comment type="caution">
    <text evidence="6">The sequence shown here is derived from an EMBL/GenBank/DDBJ whole genome shotgun (WGS) entry which is preliminary data.</text>
</comment>
<protein>
    <submittedName>
        <fullName evidence="6">ProQ/FINO family protein</fullName>
    </submittedName>
</protein>
<organism evidence="6 7">
    <name type="scientific">Comamonas aquatica</name>
    <dbReference type="NCBI Taxonomy" id="225991"/>
    <lineage>
        <taxon>Bacteria</taxon>
        <taxon>Pseudomonadati</taxon>
        <taxon>Pseudomonadota</taxon>
        <taxon>Betaproteobacteria</taxon>
        <taxon>Burkholderiales</taxon>
        <taxon>Comamonadaceae</taxon>
        <taxon>Comamonas</taxon>
    </lineage>
</organism>
<feature type="compositionally biased region" description="Polar residues" evidence="4">
    <location>
        <begin position="1"/>
        <end position="11"/>
    </location>
</feature>